<reference evidence="10" key="1">
    <citation type="journal article" date="2021" name="J. Neurophysiol.">
        <title>Gene transcription changes in a locust model of noise-induced deafness.</title>
        <authorList>
            <person name="French A.S."/>
            <person name="Warren B."/>
        </authorList>
    </citation>
    <scope>NUCLEOTIDE SEQUENCE</scope>
</reference>
<dbReference type="GO" id="GO:0048513">
    <property type="term" value="P:animal organ development"/>
    <property type="evidence" value="ECO:0007669"/>
    <property type="project" value="UniProtKB-ARBA"/>
</dbReference>
<keyword evidence="3" id="KW-0677">Repeat</keyword>
<dbReference type="RefSeq" id="XP_049862370.1">
    <property type="nucleotide sequence ID" value="XM_050006413.1"/>
</dbReference>
<dbReference type="InterPro" id="IPR056863">
    <property type="entry name" value="LMN_ATRN_NET-like_EGF"/>
</dbReference>
<dbReference type="InterPro" id="IPR056732">
    <property type="entry name" value="GBD_ATRN"/>
</dbReference>
<dbReference type="CDD" id="cd00055">
    <property type="entry name" value="EGF_Lam"/>
    <property type="match status" value="2"/>
</dbReference>
<keyword evidence="1" id="KW-0880">Kelch repeat</keyword>
<evidence type="ECO:0000256" key="4">
    <source>
        <dbReference type="ARBA" id="ARBA00023157"/>
    </source>
</evidence>
<dbReference type="GeneID" id="126355902"/>
<evidence type="ECO:0000256" key="2">
    <source>
        <dbReference type="ARBA" id="ARBA00022729"/>
    </source>
</evidence>
<dbReference type="InterPro" id="IPR002049">
    <property type="entry name" value="LE_dom"/>
</dbReference>
<dbReference type="Pfam" id="PF00053">
    <property type="entry name" value="EGF_laminin"/>
    <property type="match status" value="1"/>
</dbReference>
<feature type="chain" id="PRO_5034237121" evidence="8">
    <location>
        <begin position="27"/>
        <end position="263"/>
    </location>
</feature>
<dbReference type="Pfam" id="PF24973">
    <property type="entry name" value="EGF_LMN_ATRN"/>
    <property type="match status" value="1"/>
</dbReference>
<name>A0A8E5JSY3_SCHGR</name>
<dbReference type="AlphaFoldDB" id="A0A8E5JSY3"/>
<accession>A0A8E5JSY3</accession>
<evidence type="ECO:0000256" key="8">
    <source>
        <dbReference type="SAM" id="SignalP"/>
    </source>
</evidence>
<keyword evidence="2 8" id="KW-0732">Signal</keyword>
<dbReference type="SMART" id="SM00180">
    <property type="entry name" value="EGF_Lam"/>
    <property type="match status" value="2"/>
</dbReference>
<dbReference type="EMBL" id="MW962516">
    <property type="protein sequence ID" value="QVD39282.1"/>
    <property type="molecule type" value="mRNA"/>
</dbReference>
<feature type="signal peptide" evidence="8">
    <location>
        <begin position="1"/>
        <end position="26"/>
    </location>
</feature>
<dbReference type="Gene3D" id="2.10.25.10">
    <property type="entry name" value="Laminin"/>
    <property type="match status" value="2"/>
</dbReference>
<dbReference type="KEGG" id="sgre:126355902"/>
<dbReference type="SUPFAM" id="SSF57196">
    <property type="entry name" value="EGF/Laminin"/>
    <property type="match status" value="1"/>
</dbReference>
<feature type="domain" description="Laminin EGF-like" evidence="9">
    <location>
        <begin position="93"/>
        <end position="142"/>
    </location>
</feature>
<dbReference type="GO" id="GO:0048731">
    <property type="term" value="P:system development"/>
    <property type="evidence" value="ECO:0007669"/>
    <property type="project" value="UniProtKB-ARBA"/>
</dbReference>
<keyword evidence="4" id="KW-1015">Disulfide bond</keyword>
<protein>
    <submittedName>
        <fullName evidence="10">Attractin-like protein</fullName>
    </submittedName>
</protein>
<sequence length="263" mass="29631">MHGMELLLQMMVVALTLAVVSQPVRTFPQEQEVRSEDPVTSNSACRCNGHSTCANGTSICNQPCGNFTRGPHCEQCVSGYYGNPVNGGKCIPCECNDQAAECHPDTGKCFCTTKGIVGDHCERCDPYNHYFGDPTNKGSCFYELTIDYQFMFNISGKNNHHYTQINFRNSPSNPAVDAEFRIACSVPSKLNITVKTADDVERPILTNHNCTFNQHSYWFSKAEYKFGALGNVTLTTFYVYVYDFRTPLWIKSSFSQPKWWKLL</sequence>
<evidence type="ECO:0000256" key="6">
    <source>
        <dbReference type="ARBA" id="ARBA00023292"/>
    </source>
</evidence>
<keyword evidence="6 7" id="KW-0424">Laminin EGF-like domain</keyword>
<dbReference type="Pfam" id="PF24972">
    <property type="entry name" value="GBD_ATRN"/>
    <property type="match status" value="1"/>
</dbReference>
<dbReference type="GO" id="GO:0005794">
    <property type="term" value="C:Golgi apparatus"/>
    <property type="evidence" value="ECO:0007669"/>
    <property type="project" value="TreeGrafter"/>
</dbReference>
<evidence type="ECO:0000256" key="5">
    <source>
        <dbReference type="ARBA" id="ARBA00023180"/>
    </source>
</evidence>
<keyword evidence="5" id="KW-0325">Glycoprotein</keyword>
<organism evidence="10">
    <name type="scientific">Schistocerca gregaria</name>
    <name type="common">Desert locust</name>
    <name type="synonym">Gryllus gregarius</name>
    <dbReference type="NCBI Taxonomy" id="7010"/>
    <lineage>
        <taxon>Eukaryota</taxon>
        <taxon>Metazoa</taxon>
        <taxon>Ecdysozoa</taxon>
        <taxon>Arthropoda</taxon>
        <taxon>Hexapoda</taxon>
        <taxon>Insecta</taxon>
        <taxon>Pterygota</taxon>
        <taxon>Neoptera</taxon>
        <taxon>Polyneoptera</taxon>
        <taxon>Orthoptera</taxon>
        <taxon>Caelifera</taxon>
        <taxon>Acrididea</taxon>
        <taxon>Acridomorpha</taxon>
        <taxon>Acridoidea</taxon>
        <taxon>Acrididae</taxon>
        <taxon>Cyrtacanthacridinae</taxon>
        <taxon>Schistocerca</taxon>
    </lineage>
</organism>
<evidence type="ECO:0000313" key="10">
    <source>
        <dbReference type="EMBL" id="QVD39282.1"/>
    </source>
</evidence>
<dbReference type="PANTHER" id="PTHR46376:SF2">
    <property type="entry name" value="DISTRACTED, ISOFORM B"/>
    <property type="match status" value="1"/>
</dbReference>
<evidence type="ECO:0000256" key="3">
    <source>
        <dbReference type="ARBA" id="ARBA00022737"/>
    </source>
</evidence>
<proteinExistence type="evidence at transcript level"/>
<dbReference type="PANTHER" id="PTHR46376">
    <property type="entry name" value="LEUCINE-ZIPPER-LIKE TRANSCRIPTIONAL REGULATOR 1"/>
    <property type="match status" value="1"/>
</dbReference>
<dbReference type="PROSITE" id="PS50027">
    <property type="entry name" value="EGF_LAM_2"/>
    <property type="match status" value="1"/>
</dbReference>
<dbReference type="OrthoDB" id="9998912at2759"/>
<evidence type="ECO:0000256" key="1">
    <source>
        <dbReference type="ARBA" id="ARBA00022441"/>
    </source>
</evidence>
<evidence type="ECO:0000256" key="7">
    <source>
        <dbReference type="PROSITE-ProRule" id="PRU00460"/>
    </source>
</evidence>
<dbReference type="InterPro" id="IPR051568">
    <property type="entry name" value="LZTR1/Attractin"/>
</dbReference>
<evidence type="ECO:0000259" key="9">
    <source>
        <dbReference type="PROSITE" id="PS50027"/>
    </source>
</evidence>
<comment type="caution">
    <text evidence="7">Lacks conserved residue(s) required for the propagation of feature annotation.</text>
</comment>